<protein>
    <submittedName>
        <fullName evidence="1">Uncharacterized protein</fullName>
    </submittedName>
</protein>
<evidence type="ECO:0000313" key="1">
    <source>
        <dbReference type="EMBL" id="QHU13432.1"/>
    </source>
</evidence>
<name>A0A6C0K5U0_9ZZZZ</name>
<proteinExistence type="predicted"/>
<dbReference type="AlphaFoldDB" id="A0A6C0K5U0"/>
<accession>A0A6C0K5U0</accession>
<sequence length="38" mass="4360">MFGDILNCCPIRREHSIYTPQSAKQDFADRFAASLTKK</sequence>
<dbReference type="EMBL" id="MN740820">
    <property type="protein sequence ID" value="QHU13432.1"/>
    <property type="molecule type" value="Genomic_DNA"/>
</dbReference>
<reference evidence="1" key="1">
    <citation type="journal article" date="2020" name="Nature">
        <title>Giant virus diversity and host interactions through global metagenomics.</title>
        <authorList>
            <person name="Schulz F."/>
            <person name="Roux S."/>
            <person name="Paez-Espino D."/>
            <person name="Jungbluth S."/>
            <person name="Walsh D.A."/>
            <person name="Denef V.J."/>
            <person name="McMahon K.D."/>
            <person name="Konstantinidis K.T."/>
            <person name="Eloe-Fadrosh E.A."/>
            <person name="Kyrpides N.C."/>
            <person name="Woyke T."/>
        </authorList>
    </citation>
    <scope>NUCLEOTIDE SEQUENCE</scope>
    <source>
        <strain evidence="1">GVMAG-S-1101178-73</strain>
    </source>
</reference>
<organism evidence="1">
    <name type="scientific">viral metagenome</name>
    <dbReference type="NCBI Taxonomy" id="1070528"/>
    <lineage>
        <taxon>unclassified sequences</taxon>
        <taxon>metagenomes</taxon>
        <taxon>organismal metagenomes</taxon>
    </lineage>
</organism>